<keyword evidence="1" id="KW-0812">Transmembrane</keyword>
<organism evidence="2 3">
    <name type="scientific">Chitinophaga rupis</name>
    <dbReference type="NCBI Taxonomy" id="573321"/>
    <lineage>
        <taxon>Bacteria</taxon>
        <taxon>Pseudomonadati</taxon>
        <taxon>Bacteroidota</taxon>
        <taxon>Chitinophagia</taxon>
        <taxon>Chitinophagales</taxon>
        <taxon>Chitinophagaceae</taxon>
        <taxon>Chitinophaga</taxon>
    </lineage>
</organism>
<dbReference type="STRING" id="573321.SAMN04488505_10741"/>
<dbReference type="Proteomes" id="UP000198984">
    <property type="component" value="Unassembled WGS sequence"/>
</dbReference>
<dbReference type="RefSeq" id="WP_089917927.1">
    <property type="nucleotide sequence ID" value="NZ_FOBB01000007.1"/>
</dbReference>
<dbReference type="EMBL" id="FOBB01000007">
    <property type="protein sequence ID" value="SEM91767.1"/>
    <property type="molecule type" value="Genomic_DNA"/>
</dbReference>
<keyword evidence="3" id="KW-1185">Reference proteome</keyword>
<keyword evidence="1" id="KW-1133">Transmembrane helix</keyword>
<sequence>MSLTEKEYIALCKQLIAEQLRLVPDNGTLRQRDLECLADSIEEKSGIRLSLSTLKRLWKKDYDQVPHPSTLQALVSVLGYKDWQEFRLRQAPLPAAPVAEKRTRRLNRWMILPVIAALIVFSWLIAFRSGQPASIKPLVKGPVTFTGNKTVAQGVPSTIVFNYDVSNVVADSFFFQQSWNERERVQIDPGKHYYSAIYYYPGFHRAKLIANDSILKRFKVHITTDGWLPLAHHSFQDSIPVYLPKDGAIKDGALHISRNALTAAHMDINKDLTLSYFNIREFEDTYSDNFSLDTRVMLDSTNMNACPGLRLVVICEGDIFFVSMIRKGCERNSNIKMGEVYEDGIQNDLSSFGRDLYKWQQVQIQVVNKQATISLDGQPVRTIRFKKDFGKIMGLAYHFTGTGGIDYVKLKNGKNKMVYEDEFGK</sequence>
<gene>
    <name evidence="2" type="ORF">SAMN04488505_10741</name>
</gene>
<evidence type="ECO:0000313" key="2">
    <source>
        <dbReference type="EMBL" id="SEM91767.1"/>
    </source>
</evidence>
<protein>
    <submittedName>
        <fullName evidence="2">Uncharacterized protein</fullName>
    </submittedName>
</protein>
<keyword evidence="1" id="KW-0472">Membrane</keyword>
<proteinExistence type="predicted"/>
<dbReference type="AlphaFoldDB" id="A0A1H8CCD5"/>
<evidence type="ECO:0000256" key="1">
    <source>
        <dbReference type="SAM" id="Phobius"/>
    </source>
</evidence>
<accession>A0A1H8CCD5</accession>
<feature type="transmembrane region" description="Helical" evidence="1">
    <location>
        <begin position="109"/>
        <end position="127"/>
    </location>
</feature>
<name>A0A1H8CCD5_9BACT</name>
<dbReference type="OrthoDB" id="639802at2"/>
<reference evidence="2 3" key="1">
    <citation type="submission" date="2016-10" db="EMBL/GenBank/DDBJ databases">
        <authorList>
            <person name="de Groot N.N."/>
        </authorList>
    </citation>
    <scope>NUCLEOTIDE SEQUENCE [LARGE SCALE GENOMIC DNA]</scope>
    <source>
        <strain evidence="2 3">DSM 21039</strain>
    </source>
</reference>
<evidence type="ECO:0000313" key="3">
    <source>
        <dbReference type="Proteomes" id="UP000198984"/>
    </source>
</evidence>